<evidence type="ECO:0000313" key="4">
    <source>
        <dbReference type="Proteomes" id="UP000683360"/>
    </source>
</evidence>
<dbReference type="Gene3D" id="3.90.70.80">
    <property type="match status" value="1"/>
</dbReference>
<dbReference type="InterPro" id="IPR046906">
    <property type="entry name" value="Mab-21_HhH/H2TH-like"/>
</dbReference>
<dbReference type="InterPro" id="IPR024810">
    <property type="entry name" value="MAB21L/cGLR"/>
</dbReference>
<feature type="region of interest" description="Disordered" evidence="1">
    <location>
        <begin position="198"/>
        <end position="235"/>
    </location>
</feature>
<organism evidence="3 4">
    <name type="scientific">Mytilus edulis</name>
    <name type="common">Blue mussel</name>
    <dbReference type="NCBI Taxonomy" id="6550"/>
    <lineage>
        <taxon>Eukaryota</taxon>
        <taxon>Metazoa</taxon>
        <taxon>Spiralia</taxon>
        <taxon>Lophotrochozoa</taxon>
        <taxon>Mollusca</taxon>
        <taxon>Bivalvia</taxon>
        <taxon>Autobranchia</taxon>
        <taxon>Pteriomorphia</taxon>
        <taxon>Mytilida</taxon>
        <taxon>Mytiloidea</taxon>
        <taxon>Mytilidae</taxon>
        <taxon>Mytilinae</taxon>
        <taxon>Mytilus</taxon>
    </lineage>
</organism>
<accession>A0A8S3R3N6</accession>
<dbReference type="PROSITE" id="PS50802">
    <property type="entry name" value="OTU"/>
    <property type="match status" value="1"/>
</dbReference>
<feature type="compositionally biased region" description="Polar residues" evidence="1">
    <location>
        <begin position="358"/>
        <end position="373"/>
    </location>
</feature>
<name>A0A8S3R3N6_MYTED</name>
<dbReference type="Pfam" id="PF02338">
    <property type="entry name" value="OTU"/>
    <property type="match status" value="1"/>
</dbReference>
<dbReference type="PANTHER" id="PTHR10656:SF69">
    <property type="entry name" value="MAB-21-LIKE HHH_H2TH-LIKE DOMAIN-CONTAINING PROTEIN"/>
    <property type="match status" value="1"/>
</dbReference>
<feature type="compositionally biased region" description="Polar residues" evidence="1">
    <location>
        <begin position="312"/>
        <end position="342"/>
    </location>
</feature>
<sequence length="1426" mass="164574">MGEKKNQDLSSKLPRNNMPLKDIFQKKIENSSSFLSNVWKPRYNEGNDGHPHQITEDNIMANQDNIRKDGKHHSRTTKNCLQVQEVFENNCDDEEERQIPCMCGIVNCPIEIRERHKNEDPPEKRMFNDFEMMKSYKATDRTFPFSFLSLMWFPGEGDDKRPFPLLSDDDSYEERSEDFMSSASMRILNEAFPGMFGRKSKSLEENKNEKTKKQGTNFEFLPKSLRPPPKPPRKIERKLQFSISNYDEEKIENDQSLNKLEKSAIDKADNLNNGKSIDDNDSVITDENKLSISIDHSLHGLSDNSKQKKPDFSQSFPTSGNKKSSLGKDSNQVFSRSFTSGLRTEGAASKKSAEDLRTSGSGQQKLGKNSSQGLKIDQLDSIGIVDDTPPYKSQKSNTFLSNKIDDFDDPLDDIFGPECGPKLEEFPDLLSHDKPEESGASCVKRKCCFTTYSKNRPQDITGRTHANTYRPETLLEEHMPTRTDTETLLEEHMPTRTDTETLLEEHMPTRTDRRHYWKNTCQHHNSRRYSSYLELHDNKVCCKCNQFTKNQHMLYELGKTEGLEMHDVVPDGNCMFRAIIDQLRMQGELTLTCHSIRQMAVDYLKNNPLQDDGTHLEDFFVADDESWEEYLKRISRDGEWGDQIILRGLAEVVNREISIITTIGDFHNQTTITPQGADKDKKVKTICLGHVNDQHYYSLRPKGWHENWYRGARRKQLLERRHFYSNDGEEQSNSLEESSSEEELTLPCRPSKLIGCSSQHIDAYCHAPIFHMNFVIENVLPKNNIYTTYRYEGGRSHIISVRCQKEWEIAGSVEEGLSVNIYTSSIENNRGMGNESLNAVKASSSPNLFKQFGKQVLVFKDDRYELGSEVVIIDSENTSPGFTHVKSEKIQLSPFYTEINGTYFLSNTYFHTGMNANGTLKNIRKLRHKDPYLIFQKEACMIFYCGKCPKWPKEASEWILRKRLSGWPSTSLLEETLKAPCLLTPKYHPLSRNPDIEWMFDFSFPETFLLKDNISKEQRYCFHVFKLLIDFHTGRRKELSTFVLKTIFLYTLEVIPCQQWETCPSACMLYMTETLLSSLKERKIPHYFIPENNIISHLSGTILYQLIEKVNVVREFPIMSVILMAESHGLMTTYVTDQIIEDLNHLSDVSNIHDSVLNTFIPAYAQITVTSLARQKFCQAVTAVTTGYRMLQDLPLCGDDVFNPYENMSLEMFIQETTDGMKMYQVWWLCFFVDLFKKKNTLKSFTRTNPFKKIVDLMDDCPPGDLDDVSVPKFILQFHSKEFEYKQVKGSGFIFTMCTFLMQEGEYGLAGHYFRGMIKMMSKVLNDSDAIMAEVLQNPTCQKSKEKNIDYLMQAFITGMSSHLFIIFTNLYRCYEHQGQTGYFQEYIEQFESVCKNMATPSALSFLAEIGRSLGTSKKIKDVLKH</sequence>
<evidence type="ECO:0000259" key="2">
    <source>
        <dbReference type="PROSITE" id="PS50802"/>
    </source>
</evidence>
<dbReference type="CDD" id="cd22758">
    <property type="entry name" value="OTU_232R-like"/>
    <property type="match status" value="1"/>
</dbReference>
<dbReference type="InterPro" id="IPR003323">
    <property type="entry name" value="OTU_dom"/>
</dbReference>
<dbReference type="Proteomes" id="UP000683360">
    <property type="component" value="Unassembled WGS sequence"/>
</dbReference>
<dbReference type="OrthoDB" id="6158363at2759"/>
<keyword evidence="4" id="KW-1185">Reference proteome</keyword>
<protein>
    <recommendedName>
        <fullName evidence="2">OTU domain-containing protein</fullName>
    </recommendedName>
</protein>
<dbReference type="SUPFAM" id="SSF54001">
    <property type="entry name" value="Cysteine proteinases"/>
    <property type="match status" value="1"/>
</dbReference>
<dbReference type="Gene3D" id="1.10.1410.40">
    <property type="match status" value="1"/>
</dbReference>
<dbReference type="InterPro" id="IPR038765">
    <property type="entry name" value="Papain-like_cys_pep_sf"/>
</dbReference>
<evidence type="ECO:0000256" key="1">
    <source>
        <dbReference type="SAM" id="MobiDB-lite"/>
    </source>
</evidence>
<feature type="region of interest" description="Disordered" evidence="1">
    <location>
        <begin position="299"/>
        <end position="373"/>
    </location>
</feature>
<feature type="compositionally biased region" description="Basic and acidic residues" evidence="1">
    <location>
        <begin position="201"/>
        <end position="212"/>
    </location>
</feature>
<evidence type="ECO:0000313" key="3">
    <source>
        <dbReference type="EMBL" id="CAG2203810.1"/>
    </source>
</evidence>
<dbReference type="Pfam" id="PF20266">
    <property type="entry name" value="Mab-21_C"/>
    <property type="match status" value="1"/>
</dbReference>
<proteinExistence type="predicted"/>
<dbReference type="EMBL" id="CAJPWZ010000931">
    <property type="protein sequence ID" value="CAG2203810.1"/>
    <property type="molecule type" value="Genomic_DNA"/>
</dbReference>
<gene>
    <name evidence="3" type="ORF">MEDL_18323</name>
</gene>
<reference evidence="3" key="1">
    <citation type="submission" date="2021-03" db="EMBL/GenBank/DDBJ databases">
        <authorList>
            <person name="Bekaert M."/>
        </authorList>
    </citation>
    <scope>NUCLEOTIDE SEQUENCE</scope>
</reference>
<comment type="caution">
    <text evidence="3">The sequence shown here is derived from an EMBL/GenBank/DDBJ whole genome shotgun (WGS) entry which is preliminary data.</text>
</comment>
<dbReference type="SMART" id="SM01265">
    <property type="entry name" value="Mab-21"/>
    <property type="match status" value="1"/>
</dbReference>
<feature type="domain" description="OTU" evidence="2">
    <location>
        <begin position="563"/>
        <end position="702"/>
    </location>
</feature>
<dbReference type="PANTHER" id="PTHR10656">
    <property type="entry name" value="CELL FATE DETERMINING PROTEIN MAB21-RELATED"/>
    <property type="match status" value="1"/>
</dbReference>